<dbReference type="Proteomes" id="UP000787672">
    <property type="component" value="Unassembled WGS sequence"/>
</dbReference>
<sequence length="186" mass="22151">MKRESHRILGNYLMEQLQGLPAYRYQKAFLFGCTQPDSNPFTYLKGSRRAQRLRGHNYRNAEHCMSRMARLLEAREKWRMLDYYRLGKLIHYTSDAFTYAHNETFDKNIHEHRLYEMQLQRIFKITLALSRQAESRGTEQEEESAMEAIRAAHERYMEGMRSLHTDVHYILGMTHQVFSTLIPEAA</sequence>
<name>A0ABS6F8E6_9FIRM</name>
<dbReference type="Pfam" id="PF00882">
    <property type="entry name" value="Zn_dep_PLPC"/>
    <property type="match status" value="1"/>
</dbReference>
<comment type="caution">
    <text evidence="2">The sequence shown here is derived from an EMBL/GenBank/DDBJ whole genome shotgun (WGS) entry which is preliminary data.</text>
</comment>
<gene>
    <name evidence="2" type="ORF">KQI82_06445</name>
</gene>
<proteinExistence type="predicted"/>
<evidence type="ECO:0000313" key="2">
    <source>
        <dbReference type="EMBL" id="MBU5626558.1"/>
    </source>
</evidence>
<organism evidence="2 3">
    <name type="scientific">Dysosmobacter acutus</name>
    <dbReference type="NCBI Taxonomy" id="2841504"/>
    <lineage>
        <taxon>Bacteria</taxon>
        <taxon>Bacillati</taxon>
        <taxon>Bacillota</taxon>
        <taxon>Clostridia</taxon>
        <taxon>Eubacteriales</taxon>
        <taxon>Oscillospiraceae</taxon>
        <taxon>Dysosmobacter</taxon>
    </lineage>
</organism>
<reference evidence="2 3" key="1">
    <citation type="submission" date="2021-06" db="EMBL/GenBank/DDBJ databases">
        <authorList>
            <person name="Sun Q."/>
            <person name="Li D."/>
        </authorList>
    </citation>
    <scope>NUCLEOTIDE SEQUENCE [LARGE SCALE GENOMIC DNA]</scope>
    <source>
        <strain evidence="2 3">MSJ-2</strain>
    </source>
</reference>
<dbReference type="RefSeq" id="WP_216632039.1">
    <property type="nucleotide sequence ID" value="NZ_JAHLQN010000001.1"/>
</dbReference>
<evidence type="ECO:0000259" key="1">
    <source>
        <dbReference type="Pfam" id="PF00882"/>
    </source>
</evidence>
<dbReference type="InterPro" id="IPR029002">
    <property type="entry name" value="PLPC/GPLD1"/>
</dbReference>
<accession>A0ABS6F8E6</accession>
<protein>
    <submittedName>
        <fullName evidence="2">Zinc dependent phospholipase C family protein</fullName>
    </submittedName>
</protein>
<evidence type="ECO:0000313" key="3">
    <source>
        <dbReference type="Proteomes" id="UP000787672"/>
    </source>
</evidence>
<keyword evidence="3" id="KW-1185">Reference proteome</keyword>
<feature type="domain" description="Phospholipase C/D" evidence="1">
    <location>
        <begin position="5"/>
        <end position="158"/>
    </location>
</feature>
<dbReference type="EMBL" id="JAHLQN010000001">
    <property type="protein sequence ID" value="MBU5626558.1"/>
    <property type="molecule type" value="Genomic_DNA"/>
</dbReference>